<evidence type="ECO:0000256" key="10">
    <source>
        <dbReference type="ARBA" id="ARBA00022840"/>
    </source>
</evidence>
<dbReference type="CDD" id="cd00082">
    <property type="entry name" value="HisKA"/>
    <property type="match status" value="1"/>
</dbReference>
<dbReference type="GO" id="GO:0005524">
    <property type="term" value="F:ATP binding"/>
    <property type="evidence" value="ECO:0007669"/>
    <property type="project" value="UniProtKB-KW"/>
</dbReference>
<dbReference type="InterPro" id="IPR003594">
    <property type="entry name" value="HATPase_dom"/>
</dbReference>
<evidence type="ECO:0000256" key="2">
    <source>
        <dbReference type="ARBA" id="ARBA00004651"/>
    </source>
</evidence>
<keyword evidence="4" id="KW-1003">Cell membrane</keyword>
<dbReference type="Proteomes" id="UP000321039">
    <property type="component" value="Unassembled WGS sequence"/>
</dbReference>
<evidence type="ECO:0000256" key="13">
    <source>
        <dbReference type="ARBA" id="ARBA00023136"/>
    </source>
</evidence>
<protein>
    <recommendedName>
        <fullName evidence="3">histidine kinase</fullName>
        <ecNumber evidence="3">2.7.13.3</ecNumber>
    </recommendedName>
</protein>
<evidence type="ECO:0000256" key="12">
    <source>
        <dbReference type="ARBA" id="ARBA00023012"/>
    </source>
</evidence>
<evidence type="ECO:0000256" key="15">
    <source>
        <dbReference type="SAM" id="Phobius"/>
    </source>
</evidence>
<dbReference type="SMART" id="SM00388">
    <property type="entry name" value="HisKA"/>
    <property type="match status" value="1"/>
</dbReference>
<dbReference type="PROSITE" id="PS50885">
    <property type="entry name" value="HAMP"/>
    <property type="match status" value="1"/>
</dbReference>
<keyword evidence="5" id="KW-0597">Phosphoprotein</keyword>
<keyword evidence="11 15" id="KW-1133">Transmembrane helix</keyword>
<dbReference type="SMART" id="SM00387">
    <property type="entry name" value="HATPase_c"/>
    <property type="match status" value="1"/>
</dbReference>
<evidence type="ECO:0000259" key="16">
    <source>
        <dbReference type="PROSITE" id="PS50109"/>
    </source>
</evidence>
<dbReference type="PANTHER" id="PTHR45528:SF1">
    <property type="entry name" value="SENSOR HISTIDINE KINASE CPXA"/>
    <property type="match status" value="1"/>
</dbReference>
<feature type="domain" description="Histidine kinase" evidence="16">
    <location>
        <begin position="289"/>
        <end position="504"/>
    </location>
</feature>
<dbReference type="CDD" id="cd06225">
    <property type="entry name" value="HAMP"/>
    <property type="match status" value="1"/>
</dbReference>
<dbReference type="GO" id="GO:0000155">
    <property type="term" value="F:phosphorelay sensor kinase activity"/>
    <property type="evidence" value="ECO:0007669"/>
    <property type="project" value="InterPro"/>
</dbReference>
<keyword evidence="9" id="KW-0418">Kinase</keyword>
<name>A0A5C8ZP46_9GAMM</name>
<dbReference type="EMBL" id="VRZA01000008">
    <property type="protein sequence ID" value="TXS90286.1"/>
    <property type="molecule type" value="Genomic_DNA"/>
</dbReference>
<evidence type="ECO:0000256" key="11">
    <source>
        <dbReference type="ARBA" id="ARBA00022989"/>
    </source>
</evidence>
<evidence type="ECO:0000256" key="5">
    <source>
        <dbReference type="ARBA" id="ARBA00022553"/>
    </source>
</evidence>
<dbReference type="PROSITE" id="PS50109">
    <property type="entry name" value="HIS_KIN"/>
    <property type="match status" value="1"/>
</dbReference>
<dbReference type="RefSeq" id="WP_148070003.1">
    <property type="nucleotide sequence ID" value="NZ_VRZA01000008.1"/>
</dbReference>
<dbReference type="Gene3D" id="6.10.340.10">
    <property type="match status" value="1"/>
</dbReference>
<keyword evidence="6" id="KW-0808">Transferase</keyword>
<evidence type="ECO:0000256" key="14">
    <source>
        <dbReference type="SAM" id="MobiDB-lite"/>
    </source>
</evidence>
<evidence type="ECO:0000256" key="6">
    <source>
        <dbReference type="ARBA" id="ARBA00022679"/>
    </source>
</evidence>
<evidence type="ECO:0000256" key="4">
    <source>
        <dbReference type="ARBA" id="ARBA00022475"/>
    </source>
</evidence>
<dbReference type="GO" id="GO:0005886">
    <property type="term" value="C:plasma membrane"/>
    <property type="evidence" value="ECO:0007669"/>
    <property type="project" value="UniProtKB-SubCell"/>
</dbReference>
<keyword evidence="10" id="KW-0067">ATP-binding</keyword>
<keyword evidence="19" id="KW-1185">Reference proteome</keyword>
<feature type="domain" description="HAMP" evidence="17">
    <location>
        <begin position="229"/>
        <end position="281"/>
    </location>
</feature>
<comment type="subcellular location">
    <subcellularLocation>
        <location evidence="2">Cell membrane</location>
        <topology evidence="2">Multi-pass membrane protein</topology>
    </subcellularLocation>
</comment>
<evidence type="ECO:0000313" key="19">
    <source>
        <dbReference type="Proteomes" id="UP000321039"/>
    </source>
</evidence>
<dbReference type="InterPro" id="IPR005467">
    <property type="entry name" value="His_kinase_dom"/>
</dbReference>
<dbReference type="SMART" id="SM00304">
    <property type="entry name" value="HAMP"/>
    <property type="match status" value="1"/>
</dbReference>
<dbReference type="InterPro" id="IPR003660">
    <property type="entry name" value="HAMP_dom"/>
</dbReference>
<dbReference type="InterPro" id="IPR036890">
    <property type="entry name" value="HATPase_C_sf"/>
</dbReference>
<evidence type="ECO:0000256" key="3">
    <source>
        <dbReference type="ARBA" id="ARBA00012438"/>
    </source>
</evidence>
<evidence type="ECO:0000256" key="1">
    <source>
        <dbReference type="ARBA" id="ARBA00000085"/>
    </source>
</evidence>
<feature type="compositionally biased region" description="Polar residues" evidence="14">
    <location>
        <begin position="23"/>
        <end position="32"/>
    </location>
</feature>
<dbReference type="SUPFAM" id="SSF55874">
    <property type="entry name" value="ATPase domain of HSP90 chaperone/DNA topoisomerase II/histidine kinase"/>
    <property type="match status" value="1"/>
</dbReference>
<keyword evidence="13 15" id="KW-0472">Membrane</keyword>
<keyword evidence="7 15" id="KW-0812">Transmembrane</keyword>
<reference evidence="18 19" key="1">
    <citation type="submission" date="2019-08" db="EMBL/GenBank/DDBJ databases">
        <title>Parahaliea maris sp. nov., isolated from the surface seawater.</title>
        <authorList>
            <person name="Liu Y."/>
        </authorList>
    </citation>
    <scope>NUCLEOTIDE SEQUENCE [LARGE SCALE GENOMIC DNA]</scope>
    <source>
        <strain evidence="18 19">HSLHS9</strain>
    </source>
</reference>
<evidence type="ECO:0000259" key="17">
    <source>
        <dbReference type="PROSITE" id="PS50885"/>
    </source>
</evidence>
<dbReference type="InterPro" id="IPR036097">
    <property type="entry name" value="HisK_dim/P_sf"/>
</dbReference>
<organism evidence="18 19">
    <name type="scientific">Parahaliea maris</name>
    <dbReference type="NCBI Taxonomy" id="2716870"/>
    <lineage>
        <taxon>Bacteria</taxon>
        <taxon>Pseudomonadati</taxon>
        <taxon>Pseudomonadota</taxon>
        <taxon>Gammaproteobacteria</taxon>
        <taxon>Cellvibrionales</taxon>
        <taxon>Halieaceae</taxon>
        <taxon>Parahaliea</taxon>
    </lineage>
</organism>
<evidence type="ECO:0000313" key="18">
    <source>
        <dbReference type="EMBL" id="TXS90286.1"/>
    </source>
</evidence>
<sequence>MHILEKPGSRTKKGLPEPDTVELGQNQENQSTGRLSEIFRPGLGGQLVLAILFVSIVNIVAMGFATRVGFDRGFIDYLNERGVAKLDALVPLMADEYRNNGDWSYLLSSPQHWFELMGLPGQDRSAPPPQTATPVQGLKNVDTTGTGLRIALLDGDRRFIIGFLEGDFNTVERAIKVDGDTVGWLVYAPSNEAITDADLRFKKDQDQIMMLTGLSAVVIAAALAVLLSGKFIRKLRPVRTAVGELASGNYKLRLAVDSNDEIAELSADVNHLAMVLQRNESVRRNLMGDLSHELRTPIAILQAELESIHDGVQTPSEESLRSLLTEVKTLGLLVEDVYEVSSSDAGALSYRMHPVDIGEILDCTVRAFENRRNQRKIELEFSACSGPLVVQGDDGRINQLFNNLIENSMRYTYTGGKLKIHCQSDSQNAIVVFEDSAPGVPENLLASLFERSFMAMQRVDSAGKGNGLGLAICKNIVEAHRGRITAEPSSLEGLKVTVSLPLADITSR</sequence>
<dbReference type="PRINTS" id="PR00344">
    <property type="entry name" value="BCTRLSENSOR"/>
</dbReference>
<dbReference type="SUPFAM" id="SSF158472">
    <property type="entry name" value="HAMP domain-like"/>
    <property type="match status" value="1"/>
</dbReference>
<evidence type="ECO:0000256" key="8">
    <source>
        <dbReference type="ARBA" id="ARBA00022741"/>
    </source>
</evidence>
<dbReference type="InterPro" id="IPR004358">
    <property type="entry name" value="Sig_transdc_His_kin-like_C"/>
</dbReference>
<evidence type="ECO:0000256" key="7">
    <source>
        <dbReference type="ARBA" id="ARBA00022692"/>
    </source>
</evidence>
<proteinExistence type="predicted"/>
<feature type="transmembrane region" description="Helical" evidence="15">
    <location>
        <begin position="43"/>
        <end position="65"/>
    </location>
</feature>
<dbReference type="AlphaFoldDB" id="A0A5C8ZP46"/>
<dbReference type="Gene3D" id="3.30.565.10">
    <property type="entry name" value="Histidine kinase-like ATPase, C-terminal domain"/>
    <property type="match status" value="1"/>
</dbReference>
<evidence type="ECO:0000256" key="9">
    <source>
        <dbReference type="ARBA" id="ARBA00022777"/>
    </source>
</evidence>
<dbReference type="Pfam" id="PF00672">
    <property type="entry name" value="HAMP"/>
    <property type="match status" value="1"/>
</dbReference>
<feature type="transmembrane region" description="Helical" evidence="15">
    <location>
        <begin position="208"/>
        <end position="227"/>
    </location>
</feature>
<comment type="caution">
    <text evidence="18">The sequence shown here is derived from an EMBL/GenBank/DDBJ whole genome shotgun (WGS) entry which is preliminary data.</text>
</comment>
<dbReference type="Gene3D" id="1.10.287.130">
    <property type="match status" value="1"/>
</dbReference>
<dbReference type="SUPFAM" id="SSF47384">
    <property type="entry name" value="Homodimeric domain of signal transducing histidine kinase"/>
    <property type="match status" value="1"/>
</dbReference>
<dbReference type="PANTHER" id="PTHR45528">
    <property type="entry name" value="SENSOR HISTIDINE KINASE CPXA"/>
    <property type="match status" value="1"/>
</dbReference>
<accession>A0A5C8ZP46</accession>
<dbReference type="Pfam" id="PF00512">
    <property type="entry name" value="HisKA"/>
    <property type="match status" value="1"/>
</dbReference>
<feature type="region of interest" description="Disordered" evidence="14">
    <location>
        <begin position="1"/>
        <end position="32"/>
    </location>
</feature>
<dbReference type="EC" id="2.7.13.3" evidence="3"/>
<gene>
    <name evidence="18" type="ORF">FV139_18700</name>
</gene>
<dbReference type="InterPro" id="IPR003661">
    <property type="entry name" value="HisK_dim/P_dom"/>
</dbReference>
<keyword evidence="8" id="KW-0547">Nucleotide-binding</keyword>
<dbReference type="InterPro" id="IPR050398">
    <property type="entry name" value="HssS/ArlS-like"/>
</dbReference>
<dbReference type="Pfam" id="PF02518">
    <property type="entry name" value="HATPase_c"/>
    <property type="match status" value="1"/>
</dbReference>
<comment type="catalytic activity">
    <reaction evidence="1">
        <text>ATP + protein L-histidine = ADP + protein N-phospho-L-histidine.</text>
        <dbReference type="EC" id="2.7.13.3"/>
    </reaction>
</comment>
<keyword evidence="12" id="KW-0902">Two-component regulatory system</keyword>